<reference evidence="12 13" key="1">
    <citation type="journal article" date="2017" name="Mol. Biol. Evol.">
        <title>The 4-celled Tetrabaena socialis nuclear genome reveals the essential components for genetic control of cell number at the origin of multicellularity in the volvocine lineage.</title>
        <authorList>
            <person name="Featherston J."/>
            <person name="Arakaki Y."/>
            <person name="Hanschen E.R."/>
            <person name="Ferris P.J."/>
            <person name="Michod R.E."/>
            <person name="Olson B.J.S.C."/>
            <person name="Nozaki H."/>
            <person name="Durand P.M."/>
        </authorList>
    </citation>
    <scope>NUCLEOTIDE SEQUENCE [LARGE SCALE GENOMIC DNA]</scope>
    <source>
        <strain evidence="12 13">NIES-571</strain>
    </source>
</reference>
<keyword evidence="3 11" id="KW-0813">Transport</keyword>
<proteinExistence type="inferred from homology"/>
<evidence type="ECO:0000313" key="13">
    <source>
        <dbReference type="Proteomes" id="UP000236333"/>
    </source>
</evidence>
<evidence type="ECO:0000256" key="3">
    <source>
        <dbReference type="ARBA" id="ARBA00022448"/>
    </source>
</evidence>
<name>A0A2J7ZHM0_9CHLO</name>
<keyword evidence="9 10" id="KW-0472">Membrane</keyword>
<dbReference type="GO" id="GO:0005743">
    <property type="term" value="C:mitochondrial inner membrane"/>
    <property type="evidence" value="ECO:0007669"/>
    <property type="project" value="UniProtKB-SubCell"/>
</dbReference>
<dbReference type="GO" id="GO:1990547">
    <property type="term" value="P:mitochondrial phosphate ion transmembrane transport"/>
    <property type="evidence" value="ECO:0007669"/>
    <property type="project" value="InterPro"/>
</dbReference>
<comment type="subcellular location">
    <subcellularLocation>
        <location evidence="1">Mitochondrion inner membrane</location>
        <topology evidence="1">Multi-pass membrane protein</topology>
    </subcellularLocation>
</comment>
<evidence type="ECO:0000256" key="6">
    <source>
        <dbReference type="ARBA" id="ARBA00022792"/>
    </source>
</evidence>
<keyword evidence="13" id="KW-1185">Reference proteome</keyword>
<dbReference type="InterPro" id="IPR018108">
    <property type="entry name" value="MCP_transmembrane"/>
</dbReference>
<evidence type="ECO:0000313" key="12">
    <source>
        <dbReference type="EMBL" id="PNG99729.1"/>
    </source>
</evidence>
<keyword evidence="5" id="KW-0677">Repeat</keyword>
<dbReference type="Proteomes" id="UP000236333">
    <property type="component" value="Unassembled WGS sequence"/>
</dbReference>
<protein>
    <submittedName>
        <fullName evidence="12">Phosphate carrier protein, mitochondrial</fullName>
    </submittedName>
</protein>
<evidence type="ECO:0000256" key="4">
    <source>
        <dbReference type="ARBA" id="ARBA00022692"/>
    </source>
</evidence>
<evidence type="ECO:0000256" key="5">
    <source>
        <dbReference type="ARBA" id="ARBA00022737"/>
    </source>
</evidence>
<dbReference type="PANTHER" id="PTHR45671:SF10">
    <property type="entry name" value="SOLUTE CARRIER FAMILY 25 MEMBER 3"/>
    <property type="match status" value="1"/>
</dbReference>
<dbReference type="Pfam" id="PF00153">
    <property type="entry name" value="Mito_carr"/>
    <property type="match status" value="1"/>
</dbReference>
<dbReference type="SUPFAM" id="SSF103506">
    <property type="entry name" value="Mitochondrial carrier"/>
    <property type="match status" value="1"/>
</dbReference>
<dbReference type="InterPro" id="IPR023395">
    <property type="entry name" value="MCP_dom_sf"/>
</dbReference>
<evidence type="ECO:0000256" key="2">
    <source>
        <dbReference type="ARBA" id="ARBA00006375"/>
    </source>
</evidence>
<comment type="similarity">
    <text evidence="2 11">Belongs to the mitochondrial carrier (TC 2.A.29) family.</text>
</comment>
<gene>
    <name evidence="12" type="ORF">TSOC_014488</name>
</gene>
<keyword evidence="7" id="KW-1133">Transmembrane helix</keyword>
<evidence type="ECO:0000256" key="11">
    <source>
        <dbReference type="RuleBase" id="RU000488"/>
    </source>
</evidence>
<dbReference type="AlphaFoldDB" id="A0A2J7ZHM0"/>
<keyword evidence="6" id="KW-0999">Mitochondrion inner membrane</keyword>
<dbReference type="PROSITE" id="PS50920">
    <property type="entry name" value="SOLCAR"/>
    <property type="match status" value="2"/>
</dbReference>
<dbReference type="Gene3D" id="1.50.40.10">
    <property type="entry name" value="Mitochondrial carrier domain"/>
    <property type="match status" value="1"/>
</dbReference>
<evidence type="ECO:0000256" key="7">
    <source>
        <dbReference type="ARBA" id="ARBA00022989"/>
    </source>
</evidence>
<evidence type="ECO:0000256" key="8">
    <source>
        <dbReference type="ARBA" id="ARBA00023128"/>
    </source>
</evidence>
<evidence type="ECO:0000256" key="9">
    <source>
        <dbReference type="ARBA" id="ARBA00023136"/>
    </source>
</evidence>
<evidence type="ECO:0000256" key="10">
    <source>
        <dbReference type="PROSITE-ProRule" id="PRU00282"/>
    </source>
</evidence>
<keyword evidence="4 10" id="KW-0812">Transmembrane</keyword>
<dbReference type="OrthoDB" id="427452at2759"/>
<evidence type="ECO:0000256" key="1">
    <source>
        <dbReference type="ARBA" id="ARBA00004448"/>
    </source>
</evidence>
<dbReference type="GO" id="GO:0005315">
    <property type="term" value="F:phosphate transmembrane transporter activity"/>
    <property type="evidence" value="ECO:0007669"/>
    <property type="project" value="InterPro"/>
</dbReference>
<keyword evidence="8" id="KW-0496">Mitochondrion</keyword>
<organism evidence="12 13">
    <name type="scientific">Tetrabaena socialis</name>
    <dbReference type="NCBI Taxonomy" id="47790"/>
    <lineage>
        <taxon>Eukaryota</taxon>
        <taxon>Viridiplantae</taxon>
        <taxon>Chlorophyta</taxon>
        <taxon>core chlorophytes</taxon>
        <taxon>Chlorophyceae</taxon>
        <taxon>CS clade</taxon>
        <taxon>Chlamydomonadales</taxon>
        <taxon>Tetrabaenaceae</taxon>
        <taxon>Tetrabaena</taxon>
    </lineage>
</organism>
<comment type="caution">
    <text evidence="12">The sequence shown here is derived from an EMBL/GenBank/DDBJ whole genome shotgun (WGS) entry which is preliminary data.</text>
</comment>
<sequence>MAPQQQFGSSVGAALATMQPKQQEAPAPAPSLKSSLGTVLGNSGVLGKIVAASAAEGPRKIELYSNEYYWTCAAGGVMSCGLTHMGVTPLDVVKCNLQTNPAKYKGIKQGFSMVVSEAGMAGLFKGWVPTLIGYSAQGACKFGLYEYFKKTYTDMAGEELAKKYQSAIFLAGSASAEFFADIALCPFEAVKVKVQTVPGFAKGLSDGFPKVIAAEGVSG</sequence>
<feature type="repeat" description="Solcar" evidence="10">
    <location>
        <begin position="67"/>
        <end position="151"/>
    </location>
</feature>
<dbReference type="InterPro" id="IPR044677">
    <property type="entry name" value="SLC25A3/Pic2/Mir1-like"/>
</dbReference>
<accession>A0A2J7ZHM0</accession>
<dbReference type="EMBL" id="PGGS01002240">
    <property type="protein sequence ID" value="PNG99729.1"/>
    <property type="molecule type" value="Genomic_DNA"/>
</dbReference>
<dbReference type="PANTHER" id="PTHR45671">
    <property type="entry name" value="SOLUTE CARRIER FAMILY 25 (MITOCHONDRIAL CARRIER PHOSPHATE CARRIER), MEMBER 3, LIKE-RELATED-RELATED"/>
    <property type="match status" value="1"/>
</dbReference>
<feature type="repeat" description="Solcar" evidence="10">
    <location>
        <begin position="164"/>
        <end position="219"/>
    </location>
</feature>